<evidence type="ECO:0008006" key="3">
    <source>
        <dbReference type="Google" id="ProtNLM"/>
    </source>
</evidence>
<accession>A0A212S333</accession>
<dbReference type="Proteomes" id="UP000198418">
    <property type="component" value="Unassembled WGS sequence"/>
</dbReference>
<keyword evidence="2" id="KW-1185">Reference proteome</keyword>
<dbReference type="EMBL" id="FYDG01000011">
    <property type="protein sequence ID" value="SNB79592.1"/>
    <property type="molecule type" value="Genomic_DNA"/>
</dbReference>
<protein>
    <recommendedName>
        <fullName evidence="3">DUF2384 domain-containing protein</fullName>
    </recommendedName>
</protein>
<sequence>MALAFGVEFDPEEMSAPRFIPGFAPTARPGGIAMAEWAGAARDWLARPAHRAGARPTAEASPETIRLENADIANAFARIADIVGLAPQERAALFGVQRDPSRVILALETLGAALDLCGAPEATLSWLRAGIAEAPFNGRAPLTLFAAEGQFGVEIALLYLRARLRKAGSARA</sequence>
<organism evidence="1 2">
    <name type="scientific">Rhodoblastus acidophilus</name>
    <name type="common">Rhodopseudomonas acidophila</name>
    <dbReference type="NCBI Taxonomy" id="1074"/>
    <lineage>
        <taxon>Bacteria</taxon>
        <taxon>Pseudomonadati</taxon>
        <taxon>Pseudomonadota</taxon>
        <taxon>Alphaproteobacteria</taxon>
        <taxon>Hyphomicrobiales</taxon>
        <taxon>Rhodoblastaceae</taxon>
        <taxon>Rhodoblastus</taxon>
    </lineage>
</organism>
<proteinExistence type="predicted"/>
<gene>
    <name evidence="1" type="ORF">SAMN06265338_11168</name>
</gene>
<evidence type="ECO:0000313" key="1">
    <source>
        <dbReference type="EMBL" id="SNB79592.1"/>
    </source>
</evidence>
<dbReference type="AlphaFoldDB" id="A0A212S333"/>
<dbReference type="RefSeq" id="WP_141098477.1">
    <property type="nucleotide sequence ID" value="NZ_FYDG01000011.1"/>
</dbReference>
<evidence type="ECO:0000313" key="2">
    <source>
        <dbReference type="Proteomes" id="UP000198418"/>
    </source>
</evidence>
<reference evidence="2" key="1">
    <citation type="submission" date="2017-06" db="EMBL/GenBank/DDBJ databases">
        <authorList>
            <person name="Varghese N."/>
            <person name="Submissions S."/>
        </authorList>
    </citation>
    <scope>NUCLEOTIDE SEQUENCE [LARGE SCALE GENOMIC DNA]</scope>
    <source>
        <strain evidence="2">DSM 137</strain>
    </source>
</reference>
<name>A0A212S333_RHOAC</name>